<feature type="compositionally biased region" description="Low complexity" evidence="1">
    <location>
        <begin position="189"/>
        <end position="205"/>
    </location>
</feature>
<dbReference type="PANTHER" id="PTHR31928:SF4">
    <property type="entry name" value="OS08G0541500 PROTEIN"/>
    <property type="match status" value="1"/>
</dbReference>
<reference evidence="3 4" key="1">
    <citation type="journal article" date="2020" name="Nat. Food">
        <title>A phased Vanilla planifolia genome enables genetic improvement of flavour and production.</title>
        <authorList>
            <person name="Hasing T."/>
            <person name="Tang H."/>
            <person name="Brym M."/>
            <person name="Khazi F."/>
            <person name="Huang T."/>
            <person name="Chambers A.H."/>
        </authorList>
    </citation>
    <scope>NUCLEOTIDE SEQUENCE [LARGE SCALE GENOMIC DNA]</scope>
    <source>
        <tissue evidence="3">Leaf</tissue>
    </source>
</reference>
<name>A0A835RUS1_VANPL</name>
<feature type="compositionally biased region" description="Low complexity" evidence="1">
    <location>
        <begin position="162"/>
        <end position="177"/>
    </location>
</feature>
<evidence type="ECO:0000256" key="1">
    <source>
        <dbReference type="SAM" id="MobiDB-lite"/>
    </source>
</evidence>
<evidence type="ECO:0000313" key="3">
    <source>
        <dbReference type="EMBL" id="KAG0492197.1"/>
    </source>
</evidence>
<dbReference type="Pfam" id="PF06075">
    <property type="entry name" value="DUF936"/>
    <property type="match status" value="1"/>
</dbReference>
<dbReference type="EMBL" id="JADCNL010000002">
    <property type="protein sequence ID" value="KAG0492197.1"/>
    <property type="molecule type" value="Genomic_DNA"/>
</dbReference>
<dbReference type="PANTHER" id="PTHR31928">
    <property type="entry name" value="EXPRESSED PROTEIN"/>
    <property type="match status" value="1"/>
</dbReference>
<dbReference type="OrthoDB" id="415023at2759"/>
<feature type="domain" description="DUF936" evidence="2">
    <location>
        <begin position="4"/>
        <end position="120"/>
    </location>
</feature>
<protein>
    <recommendedName>
        <fullName evidence="2">DUF936 domain-containing protein</fullName>
    </recommendedName>
</protein>
<dbReference type="InterPro" id="IPR048297">
    <property type="entry name" value="DUF936_dom_pln"/>
</dbReference>
<accession>A0A835RUS1</accession>
<organism evidence="3 4">
    <name type="scientific">Vanilla planifolia</name>
    <name type="common">Vanilla</name>
    <dbReference type="NCBI Taxonomy" id="51239"/>
    <lineage>
        <taxon>Eukaryota</taxon>
        <taxon>Viridiplantae</taxon>
        <taxon>Streptophyta</taxon>
        <taxon>Embryophyta</taxon>
        <taxon>Tracheophyta</taxon>
        <taxon>Spermatophyta</taxon>
        <taxon>Magnoliopsida</taxon>
        <taxon>Liliopsida</taxon>
        <taxon>Asparagales</taxon>
        <taxon>Orchidaceae</taxon>
        <taxon>Vanilloideae</taxon>
        <taxon>Vanilleae</taxon>
        <taxon>Vanilla</taxon>
    </lineage>
</organism>
<sequence length="230" mass="24805">MATLVPGVLIKLLQYIHTDLKIAGEHRSSLLQVVSIVPALSGGELFSNQGFYLKVSDSSHATFVSLPEEHEDLILSDKIQLGQFIYVDRLEAASPVPVLRGVKPLPGRHPCVGTPEDLVATNPLNFLNGSKASVGSTMGKEKINKTKVIKKVEELEKRKSSLNRSTSSLSKLSLSNTLERKQTVNARQSSVSSRSIPSSPTSCHSAPTSFHVLSNGVKQLAKVKGPREAS</sequence>
<comment type="caution">
    <text evidence="3">The sequence shown here is derived from an EMBL/GenBank/DDBJ whole genome shotgun (WGS) entry which is preliminary data.</text>
</comment>
<gene>
    <name evidence="3" type="ORF">HPP92_005595</name>
</gene>
<feature type="region of interest" description="Disordered" evidence="1">
    <location>
        <begin position="160"/>
        <end position="209"/>
    </location>
</feature>
<evidence type="ECO:0000313" key="4">
    <source>
        <dbReference type="Proteomes" id="UP000636800"/>
    </source>
</evidence>
<dbReference type="AlphaFoldDB" id="A0A835RUS1"/>
<evidence type="ECO:0000259" key="2">
    <source>
        <dbReference type="Pfam" id="PF06075"/>
    </source>
</evidence>
<proteinExistence type="predicted"/>
<dbReference type="Proteomes" id="UP000636800">
    <property type="component" value="Chromosome 2"/>
</dbReference>
<dbReference type="InterPro" id="IPR010341">
    <property type="entry name" value="DUF936_pln"/>
</dbReference>
<keyword evidence="4" id="KW-1185">Reference proteome</keyword>